<dbReference type="PANTHER" id="PTHR10426">
    <property type="entry name" value="STRICTOSIDINE SYNTHASE-RELATED"/>
    <property type="match status" value="1"/>
</dbReference>
<dbReference type="Proteomes" id="UP001626537">
    <property type="component" value="Chromosome"/>
</dbReference>
<reference evidence="6 7" key="1">
    <citation type="submission" date="2023-10" db="EMBL/GenBank/DDBJ databases">
        <title>Two novel species belonging to the OM43/NOR5 clade.</title>
        <authorList>
            <person name="Park M."/>
        </authorList>
    </citation>
    <scope>NUCLEOTIDE SEQUENCE [LARGE SCALE GENOMIC DNA]</scope>
    <source>
        <strain evidence="6 7">IMCC43200</strain>
    </source>
</reference>
<feature type="domain" description="Strictosidine synthase conserved region" evidence="5">
    <location>
        <begin position="115"/>
        <end position="208"/>
    </location>
</feature>
<keyword evidence="2" id="KW-0597">Phosphoprotein</keyword>
<dbReference type="RefSeq" id="WP_407349384.1">
    <property type="nucleotide sequence ID" value="NZ_CP136864.1"/>
</dbReference>
<dbReference type="InterPro" id="IPR011042">
    <property type="entry name" value="6-blade_b-propeller_TolB-like"/>
</dbReference>
<dbReference type="PANTHER" id="PTHR10426:SF88">
    <property type="entry name" value="ADIPOCYTE PLASMA MEMBRANE-ASSOCIATED PROTEIN HEMOMUCIN-RELATED"/>
    <property type="match status" value="1"/>
</dbReference>
<evidence type="ECO:0000256" key="1">
    <source>
        <dbReference type="ARBA" id="ARBA00009191"/>
    </source>
</evidence>
<protein>
    <submittedName>
        <fullName evidence="6">SMP-30/gluconolactonase/LRE family protein</fullName>
    </submittedName>
</protein>
<evidence type="ECO:0000256" key="3">
    <source>
        <dbReference type="ARBA" id="ARBA00023180"/>
    </source>
</evidence>
<evidence type="ECO:0000313" key="6">
    <source>
        <dbReference type="EMBL" id="WOJ94751.1"/>
    </source>
</evidence>
<keyword evidence="3" id="KW-0325">Glycoprotein</keyword>
<accession>A0ABZ0I679</accession>
<evidence type="ECO:0000256" key="2">
    <source>
        <dbReference type="ARBA" id="ARBA00022553"/>
    </source>
</evidence>
<organism evidence="6 7">
    <name type="scientific">Congregibacter variabilis</name>
    <dbReference type="NCBI Taxonomy" id="3081200"/>
    <lineage>
        <taxon>Bacteria</taxon>
        <taxon>Pseudomonadati</taxon>
        <taxon>Pseudomonadota</taxon>
        <taxon>Gammaproteobacteria</taxon>
        <taxon>Cellvibrionales</taxon>
        <taxon>Halieaceae</taxon>
        <taxon>Congregibacter</taxon>
    </lineage>
</organism>
<evidence type="ECO:0000259" key="5">
    <source>
        <dbReference type="Pfam" id="PF03088"/>
    </source>
</evidence>
<evidence type="ECO:0000313" key="7">
    <source>
        <dbReference type="Proteomes" id="UP001626537"/>
    </source>
</evidence>
<dbReference type="Gene3D" id="2.120.10.30">
    <property type="entry name" value="TolB, C-terminal domain"/>
    <property type="match status" value="1"/>
</dbReference>
<sequence>MSPQSSLDFPSVRVRTQPSSVEEHEIPEGLAIDGEGRVYLGTVDGKIYRSVNIKQPYSFALWSHTGGFPIGLAFEASTQSMWVANYSVGVQKVEPSGQFASVLTAYQGEKLGFIDDLVVAGDGTVYLTEASTKFTPLNYAETEPFILWEVLEGRPHGRVLSFKPQSGLVDVLVDHSYFPSGIALNSDESALYFIEVTPARLMRHWLLGERKGLTELVLADLPGVPDDVIIDDEDRLWISLASERDTFTDQWIQPHPWVKKLISRLPAQWLLGFQQVPRSGSLLRVQLGSDETCHMRFSDQLSPGNLQVVNDRILMSTLNGSRISELAFDSADDC</sequence>
<keyword evidence="7" id="KW-1185">Reference proteome</keyword>
<dbReference type="InterPro" id="IPR018119">
    <property type="entry name" value="Strictosidine_synth_cons-reg"/>
</dbReference>
<proteinExistence type="inferred from homology"/>
<dbReference type="SUPFAM" id="SSF63829">
    <property type="entry name" value="Calcium-dependent phosphotriesterase"/>
    <property type="match status" value="1"/>
</dbReference>
<dbReference type="Pfam" id="PF20067">
    <property type="entry name" value="SSL_N"/>
    <property type="match status" value="1"/>
</dbReference>
<gene>
    <name evidence="6" type="ORF">R0135_06185</name>
</gene>
<comment type="similarity">
    <text evidence="1">Belongs to the strictosidine synthase family.</text>
</comment>
<evidence type="ECO:0000256" key="4">
    <source>
        <dbReference type="SAM" id="MobiDB-lite"/>
    </source>
</evidence>
<dbReference type="Pfam" id="PF03088">
    <property type="entry name" value="Str_synth"/>
    <property type="match status" value="1"/>
</dbReference>
<feature type="region of interest" description="Disordered" evidence="4">
    <location>
        <begin position="1"/>
        <end position="20"/>
    </location>
</feature>
<name>A0ABZ0I679_9GAMM</name>
<dbReference type="EMBL" id="CP136864">
    <property type="protein sequence ID" value="WOJ94751.1"/>
    <property type="molecule type" value="Genomic_DNA"/>
</dbReference>